<organism evidence="1">
    <name type="scientific">marine metagenome</name>
    <dbReference type="NCBI Taxonomy" id="408172"/>
    <lineage>
        <taxon>unclassified sequences</taxon>
        <taxon>metagenomes</taxon>
        <taxon>ecological metagenomes</taxon>
    </lineage>
</organism>
<name>A0A382NAC5_9ZZZZ</name>
<reference evidence="1" key="1">
    <citation type="submission" date="2018-05" db="EMBL/GenBank/DDBJ databases">
        <authorList>
            <person name="Lanie J.A."/>
            <person name="Ng W.-L."/>
            <person name="Kazmierczak K.M."/>
            <person name="Andrzejewski T.M."/>
            <person name="Davidsen T.M."/>
            <person name="Wayne K.J."/>
            <person name="Tettelin H."/>
            <person name="Glass J.I."/>
            <person name="Rusch D."/>
            <person name="Podicherti R."/>
            <person name="Tsui H.-C.T."/>
            <person name="Winkler M.E."/>
        </authorList>
    </citation>
    <scope>NUCLEOTIDE SEQUENCE</scope>
</reference>
<protein>
    <submittedName>
        <fullName evidence="1">Uncharacterized protein</fullName>
    </submittedName>
</protein>
<sequence>MWKLLVAISSFAVGGLMVALTFMGQLPSVLDLMG</sequence>
<dbReference type="AlphaFoldDB" id="A0A382NAC5"/>
<evidence type="ECO:0000313" key="1">
    <source>
        <dbReference type="EMBL" id="SVC57275.1"/>
    </source>
</evidence>
<proteinExistence type="predicted"/>
<accession>A0A382NAC5</accession>
<gene>
    <name evidence="1" type="ORF">METZ01_LOCUS310129</name>
</gene>
<dbReference type="EMBL" id="UINC01098615">
    <property type="protein sequence ID" value="SVC57275.1"/>
    <property type="molecule type" value="Genomic_DNA"/>
</dbReference>